<evidence type="ECO:0000313" key="9">
    <source>
        <dbReference type="Proteomes" id="UP000182836"/>
    </source>
</evidence>
<protein>
    <submittedName>
        <fullName evidence="6">Pleiotropic regulatory protein</fullName>
    </submittedName>
</protein>
<comment type="similarity">
    <text evidence="2 5">Belongs to the DegT/DnrJ/EryC1 family.</text>
</comment>
<evidence type="ECO:0000256" key="1">
    <source>
        <dbReference type="ARBA" id="ARBA00022898"/>
    </source>
</evidence>
<keyword evidence="1 4" id="KW-0663">Pyridoxal phosphate</keyword>
<proteinExistence type="inferred from homology"/>
<dbReference type="EMBL" id="FNED01000005">
    <property type="protein sequence ID" value="SDI56048.1"/>
    <property type="molecule type" value="Genomic_DNA"/>
</dbReference>
<reference evidence="6 8" key="1">
    <citation type="submission" date="2015-07" db="EMBL/GenBank/DDBJ databases">
        <title>Fjat-14205 dsm 2895.</title>
        <authorList>
            <person name="Liu B."/>
            <person name="Wang J."/>
            <person name="Zhu Y."/>
            <person name="Liu G."/>
            <person name="Chen Q."/>
            <person name="Chen Z."/>
            <person name="Lan J."/>
            <person name="Che J."/>
            <person name="Ge C."/>
            <person name="Shi H."/>
            <person name="Pan Z."/>
            <person name="Liu X."/>
        </authorList>
    </citation>
    <scope>NUCLEOTIDE SEQUENCE [LARGE SCALE GENOMIC DNA]</scope>
    <source>
        <strain evidence="6 8">DSM 2895</strain>
    </source>
</reference>
<evidence type="ECO:0000313" key="8">
    <source>
        <dbReference type="Proteomes" id="UP000037269"/>
    </source>
</evidence>
<evidence type="ECO:0000313" key="7">
    <source>
        <dbReference type="EMBL" id="SDI56048.1"/>
    </source>
</evidence>
<dbReference type="SUPFAM" id="SSF53383">
    <property type="entry name" value="PLP-dependent transferases"/>
    <property type="match status" value="1"/>
</dbReference>
<feature type="active site" description="Proton acceptor" evidence="3">
    <location>
        <position position="187"/>
    </location>
</feature>
<evidence type="ECO:0000256" key="2">
    <source>
        <dbReference type="ARBA" id="ARBA00037999"/>
    </source>
</evidence>
<dbReference type="PATRIC" id="fig|47500.8.peg.1180"/>
<dbReference type="GO" id="GO:0000271">
    <property type="term" value="P:polysaccharide biosynthetic process"/>
    <property type="evidence" value="ECO:0007669"/>
    <property type="project" value="TreeGrafter"/>
</dbReference>
<evidence type="ECO:0000313" key="6">
    <source>
        <dbReference type="EMBL" id="KON99323.1"/>
    </source>
</evidence>
<evidence type="ECO:0000256" key="3">
    <source>
        <dbReference type="PIRSR" id="PIRSR000390-1"/>
    </source>
</evidence>
<dbReference type="CDD" id="cd00616">
    <property type="entry name" value="AHBA_syn"/>
    <property type="match status" value="1"/>
</dbReference>
<gene>
    <name evidence="6" type="ORF">AF333_00895</name>
    <name evidence="7" type="ORF">SAMN04487909_105103</name>
</gene>
<dbReference type="AlphaFoldDB" id="A0A0D1Y3P8"/>
<dbReference type="GO" id="GO:0008483">
    <property type="term" value="F:transaminase activity"/>
    <property type="evidence" value="ECO:0007669"/>
    <property type="project" value="TreeGrafter"/>
</dbReference>
<dbReference type="RefSeq" id="WP_043063796.1">
    <property type="nucleotide sequence ID" value="NZ_BJOA01000082.1"/>
</dbReference>
<evidence type="ECO:0000256" key="5">
    <source>
        <dbReference type="RuleBase" id="RU004508"/>
    </source>
</evidence>
<accession>A0A0D1Y3P8</accession>
<reference evidence="7 9" key="2">
    <citation type="submission" date="2016-10" db="EMBL/GenBank/DDBJ databases">
        <authorList>
            <person name="de Groot N.N."/>
        </authorList>
    </citation>
    <scope>NUCLEOTIDE SEQUENCE [LARGE SCALE GENOMIC DNA]</scope>
    <source>
        <strain evidence="7 9">DSM 2895</strain>
    </source>
</reference>
<dbReference type="InterPro" id="IPR000653">
    <property type="entry name" value="DegT/StrS_aminotransferase"/>
</dbReference>
<dbReference type="STRING" id="47500.AF333_00895"/>
<dbReference type="PIRSF" id="PIRSF000390">
    <property type="entry name" value="PLP_StrS"/>
    <property type="match status" value="1"/>
</dbReference>
<sequence length="370" mass="41513">MEFIPLVNVKQQFQDTKHSILSSIEKVIESGQYILGQNVLELERKLAEKLGVSDVITVGNGTDALVLTLKAYGITYGDEVITTPYTFFATAEAISRVGAIPVFVDIDSQTYNIDPKKIEEKISPATKAIIPVHLFGQAADMDDINTIADKYKLIVIEDACQAFGATYKGKYAGNLGNAACFSFFPTKNLGTIGDGGMITTSDQELAKKVRLLRQHGSQVKYHHQIIGYNSRLDELHASILLEMLEKIDVWNEKRREMANYYREKLQHVPYIKISPEGKDRTHVYHLFCIESPERDALMKWLSQFQIQSAIYYPCPLHLQEVYSKLNYRPGDLPVAEKMASNLFAVPIGPFLKKDEQERVIAALLAFGGAT</sequence>
<dbReference type="InterPro" id="IPR015421">
    <property type="entry name" value="PyrdxlP-dep_Trfase_major"/>
</dbReference>
<dbReference type="GO" id="GO:0030170">
    <property type="term" value="F:pyridoxal phosphate binding"/>
    <property type="evidence" value="ECO:0007669"/>
    <property type="project" value="UniProtKB-ARBA"/>
</dbReference>
<dbReference type="FunFam" id="3.40.640.10:FF:000089">
    <property type="entry name" value="Aminotransferase, DegT/DnrJ/EryC1/StrS family"/>
    <property type="match status" value="1"/>
</dbReference>
<dbReference type="Gene3D" id="3.40.640.10">
    <property type="entry name" value="Type I PLP-dependent aspartate aminotransferase-like (Major domain)"/>
    <property type="match status" value="1"/>
</dbReference>
<keyword evidence="8" id="KW-1185">Reference proteome</keyword>
<name>A0A0D1Y3P8_ANEMI</name>
<dbReference type="Pfam" id="PF01041">
    <property type="entry name" value="DegT_DnrJ_EryC1"/>
    <property type="match status" value="1"/>
</dbReference>
<dbReference type="EMBL" id="LGUG01000002">
    <property type="protein sequence ID" value="KON99323.1"/>
    <property type="molecule type" value="Genomic_DNA"/>
</dbReference>
<feature type="modified residue" description="N6-(pyridoxal phosphate)lysine" evidence="4">
    <location>
        <position position="187"/>
    </location>
</feature>
<dbReference type="OrthoDB" id="9810913at2"/>
<dbReference type="InterPro" id="IPR015422">
    <property type="entry name" value="PyrdxlP-dep_Trfase_small"/>
</dbReference>
<dbReference type="Proteomes" id="UP000037269">
    <property type="component" value="Unassembled WGS sequence"/>
</dbReference>
<dbReference type="GeneID" id="42303772"/>
<dbReference type="Gene3D" id="3.90.1150.10">
    <property type="entry name" value="Aspartate Aminotransferase, domain 1"/>
    <property type="match status" value="1"/>
</dbReference>
<dbReference type="PANTHER" id="PTHR30244">
    <property type="entry name" value="TRANSAMINASE"/>
    <property type="match status" value="1"/>
</dbReference>
<dbReference type="PANTHER" id="PTHR30244:SF36">
    <property type="entry name" value="3-OXO-GLUCOSE-6-PHOSPHATE:GLUTAMATE AMINOTRANSFERASE"/>
    <property type="match status" value="1"/>
</dbReference>
<organism evidence="6 8">
    <name type="scientific">Aneurinibacillus migulanus</name>
    <name type="common">Bacillus migulanus</name>
    <dbReference type="NCBI Taxonomy" id="47500"/>
    <lineage>
        <taxon>Bacteria</taxon>
        <taxon>Bacillati</taxon>
        <taxon>Bacillota</taxon>
        <taxon>Bacilli</taxon>
        <taxon>Bacillales</taxon>
        <taxon>Paenibacillaceae</taxon>
        <taxon>Aneurinibacillus group</taxon>
        <taxon>Aneurinibacillus</taxon>
    </lineage>
</organism>
<dbReference type="Proteomes" id="UP000182836">
    <property type="component" value="Unassembled WGS sequence"/>
</dbReference>
<evidence type="ECO:0000256" key="4">
    <source>
        <dbReference type="PIRSR" id="PIRSR000390-2"/>
    </source>
</evidence>
<dbReference type="InterPro" id="IPR015424">
    <property type="entry name" value="PyrdxlP-dep_Trfase"/>
</dbReference>